<gene>
    <name evidence="3" type="ORF">SAMN05192555_103245</name>
</gene>
<dbReference type="RefSeq" id="WP_089657509.1">
    <property type="nucleotide sequence ID" value="NZ_FNGH01000003.1"/>
</dbReference>
<organism evidence="3 4">
    <name type="scientific">Franzmannia pantelleriensis</name>
    <dbReference type="NCBI Taxonomy" id="48727"/>
    <lineage>
        <taxon>Bacteria</taxon>
        <taxon>Pseudomonadati</taxon>
        <taxon>Pseudomonadota</taxon>
        <taxon>Gammaproteobacteria</taxon>
        <taxon>Oceanospirillales</taxon>
        <taxon>Halomonadaceae</taxon>
        <taxon>Franzmannia</taxon>
    </lineage>
</organism>
<feature type="transmembrane region" description="Helical" evidence="1">
    <location>
        <begin position="132"/>
        <end position="155"/>
    </location>
</feature>
<proteinExistence type="predicted"/>
<dbReference type="STRING" id="48727.SAMN05192555_103245"/>
<accession>A0A1G9IQT5</accession>
<protein>
    <submittedName>
        <fullName evidence="3">Tripartite tricarboxylate transporter TctB family protein</fullName>
    </submittedName>
</protein>
<evidence type="ECO:0000259" key="2">
    <source>
        <dbReference type="Pfam" id="PF07331"/>
    </source>
</evidence>
<dbReference type="InterPro" id="IPR009936">
    <property type="entry name" value="DUF1468"/>
</dbReference>
<sequence length="158" mass="17416">MTRVTEKQLFYLLLILGAGYFLHLASSIPTMMRVVGDPGPGFLPFWVSAIIMLLVGYLLVVETLIGREPDGGVRLARREAVTLLMTLAAIVLYLIMLTLIGFFVSTLVFLGIFRLLVDKFLNDAWPTRRSLLASGLFAVIATSAIYVVFSVLFGLSMP</sequence>
<evidence type="ECO:0000313" key="3">
    <source>
        <dbReference type="EMBL" id="SDL27333.1"/>
    </source>
</evidence>
<keyword evidence="1" id="KW-0472">Membrane</keyword>
<reference evidence="4" key="1">
    <citation type="submission" date="2016-10" db="EMBL/GenBank/DDBJ databases">
        <authorList>
            <person name="Varghese N."/>
            <person name="Submissions S."/>
        </authorList>
    </citation>
    <scope>NUCLEOTIDE SEQUENCE [LARGE SCALE GENOMIC DNA]</scope>
    <source>
        <strain evidence="4">AAP</strain>
    </source>
</reference>
<feature type="domain" description="DUF1468" evidence="2">
    <location>
        <begin position="12"/>
        <end position="158"/>
    </location>
</feature>
<feature type="transmembrane region" description="Helical" evidence="1">
    <location>
        <begin position="41"/>
        <end position="60"/>
    </location>
</feature>
<dbReference type="OrthoDB" id="6161916at2"/>
<keyword evidence="4" id="KW-1185">Reference proteome</keyword>
<evidence type="ECO:0000313" key="4">
    <source>
        <dbReference type="Proteomes" id="UP000199107"/>
    </source>
</evidence>
<keyword evidence="1" id="KW-0812">Transmembrane</keyword>
<evidence type="ECO:0000256" key="1">
    <source>
        <dbReference type="SAM" id="Phobius"/>
    </source>
</evidence>
<feature type="transmembrane region" description="Helical" evidence="1">
    <location>
        <begin position="9"/>
        <end position="29"/>
    </location>
</feature>
<dbReference type="Pfam" id="PF07331">
    <property type="entry name" value="TctB"/>
    <property type="match status" value="1"/>
</dbReference>
<dbReference type="EMBL" id="FNGH01000003">
    <property type="protein sequence ID" value="SDL27333.1"/>
    <property type="molecule type" value="Genomic_DNA"/>
</dbReference>
<dbReference type="Proteomes" id="UP000199107">
    <property type="component" value="Unassembled WGS sequence"/>
</dbReference>
<keyword evidence="1" id="KW-1133">Transmembrane helix</keyword>
<name>A0A1G9IQT5_9GAMM</name>
<dbReference type="AlphaFoldDB" id="A0A1G9IQT5"/>
<feature type="transmembrane region" description="Helical" evidence="1">
    <location>
        <begin position="81"/>
        <end position="112"/>
    </location>
</feature>